<sequence>MKFMRKTLAGTLAVIMMIFILSSAVFATELVGNVQYPEFNDTYENPGDFILGDITDQELIDYLGFKDLKAESWYLRYVYIAYFDKIMKGKSKEIFDPLGKVTMAELACISAKVHSKLMVASSDFKQVKGEAWYMPYVRYCYENGIYTNDKVDSGKISLEKAEDWNRAAKRCEVAGMLGRCDNFYKKGFINPDVPLTDISDVKESTPYAEEILLLYRSGVAVGDVNMNFSPMQKVSRAEMAAMTTRLLHDEFKIGLPKG</sequence>
<evidence type="ECO:0000256" key="1">
    <source>
        <dbReference type="SAM" id="SignalP"/>
    </source>
</evidence>
<evidence type="ECO:0000313" key="4">
    <source>
        <dbReference type="Proteomes" id="UP001328425"/>
    </source>
</evidence>
<feature type="signal peptide" evidence="1">
    <location>
        <begin position="1"/>
        <end position="27"/>
    </location>
</feature>
<proteinExistence type="predicted"/>
<comment type="caution">
    <text evidence="3">The sequence shown here is derived from an EMBL/GenBank/DDBJ whole genome shotgun (WGS) entry which is preliminary data.</text>
</comment>
<dbReference type="PROSITE" id="PS51272">
    <property type="entry name" value="SLH"/>
    <property type="match status" value="1"/>
</dbReference>
<evidence type="ECO:0000259" key="2">
    <source>
        <dbReference type="PROSITE" id="PS51272"/>
    </source>
</evidence>
<reference evidence="3 4" key="1">
    <citation type="submission" date="2022-11" db="EMBL/GenBank/DDBJ databases">
        <title>The First Case of Preauricular Fistular Abscess Caused by Peptoniphilus grossensis.</title>
        <authorList>
            <person name="Byun J.-H."/>
        </authorList>
    </citation>
    <scope>NUCLEOTIDE SEQUENCE [LARGE SCALE GENOMIC DNA]</scope>
    <source>
        <strain evidence="3 4">GYB008</strain>
    </source>
</reference>
<accession>A0ABU7XAX3</accession>
<name>A0ABU7XAX3_9FIRM</name>
<organism evidence="3 4">
    <name type="scientific">Peptoniphilus grossensis</name>
    <dbReference type="NCBI Taxonomy" id="1465756"/>
    <lineage>
        <taxon>Bacteria</taxon>
        <taxon>Bacillati</taxon>
        <taxon>Bacillota</taxon>
        <taxon>Tissierellia</taxon>
        <taxon>Tissierellales</taxon>
        <taxon>Peptoniphilaceae</taxon>
        <taxon>Peptoniphilus</taxon>
    </lineage>
</organism>
<dbReference type="InterPro" id="IPR001119">
    <property type="entry name" value="SLH_dom"/>
</dbReference>
<protein>
    <submittedName>
        <fullName evidence="3">S-layer homology domain-containing protein</fullName>
    </submittedName>
</protein>
<keyword evidence="1" id="KW-0732">Signal</keyword>
<dbReference type="EMBL" id="JARBCY010000044">
    <property type="protein sequence ID" value="MEF3318432.1"/>
    <property type="molecule type" value="Genomic_DNA"/>
</dbReference>
<keyword evidence="4" id="KW-1185">Reference proteome</keyword>
<gene>
    <name evidence="3" type="ORF">PV361_06925</name>
</gene>
<dbReference type="RefSeq" id="WP_332087507.1">
    <property type="nucleotide sequence ID" value="NZ_JARBCY010000044.1"/>
</dbReference>
<evidence type="ECO:0000313" key="3">
    <source>
        <dbReference type="EMBL" id="MEF3318432.1"/>
    </source>
</evidence>
<dbReference type="Pfam" id="PF00395">
    <property type="entry name" value="SLH"/>
    <property type="match status" value="2"/>
</dbReference>
<feature type="domain" description="SLH" evidence="2">
    <location>
        <begin position="194"/>
        <end position="257"/>
    </location>
</feature>
<feature type="chain" id="PRO_5045452242" evidence="1">
    <location>
        <begin position="28"/>
        <end position="258"/>
    </location>
</feature>
<dbReference type="Proteomes" id="UP001328425">
    <property type="component" value="Unassembled WGS sequence"/>
</dbReference>